<protein>
    <submittedName>
        <fullName evidence="15">Peptide ABC transporter ATP-binding protein</fullName>
    </submittedName>
</protein>
<evidence type="ECO:0000256" key="12">
    <source>
        <dbReference type="SAM" id="MobiDB-lite"/>
    </source>
</evidence>
<dbReference type="SMART" id="SM00382">
    <property type="entry name" value="AAA"/>
    <property type="match status" value="1"/>
</dbReference>
<keyword evidence="5" id="KW-1003">Cell membrane</keyword>
<comment type="subcellular location">
    <subcellularLocation>
        <location evidence="11">Cell membrane</location>
        <topology evidence="11">Multi-pass membrane protein</topology>
    </subcellularLocation>
    <subcellularLocation>
        <location evidence="2">Cell membrane</location>
        <topology evidence="2">Peripheral membrane protein</topology>
    </subcellularLocation>
    <subcellularLocation>
        <location evidence="1">Membrane</location>
        <topology evidence="1">Multi-pass membrane protein</topology>
    </subcellularLocation>
</comment>
<keyword evidence="6 11" id="KW-0812">Transmembrane</keyword>
<feature type="transmembrane region" description="Helical" evidence="11">
    <location>
        <begin position="118"/>
        <end position="151"/>
    </location>
</feature>
<dbReference type="InterPro" id="IPR027417">
    <property type="entry name" value="P-loop_NTPase"/>
</dbReference>
<dbReference type="NCBIfam" id="TIGR01727">
    <property type="entry name" value="oligo_HPY"/>
    <property type="match status" value="1"/>
</dbReference>
<evidence type="ECO:0000256" key="7">
    <source>
        <dbReference type="ARBA" id="ARBA00022741"/>
    </source>
</evidence>
<dbReference type="InterPro" id="IPR003593">
    <property type="entry name" value="AAA+_ATPase"/>
</dbReference>
<feature type="transmembrane region" description="Helical" evidence="11">
    <location>
        <begin position="82"/>
        <end position="106"/>
    </location>
</feature>
<dbReference type="GO" id="GO:0015833">
    <property type="term" value="P:peptide transport"/>
    <property type="evidence" value="ECO:0007669"/>
    <property type="project" value="InterPro"/>
</dbReference>
<evidence type="ECO:0000313" key="15">
    <source>
        <dbReference type="EMBL" id="GCD93059.1"/>
    </source>
</evidence>
<dbReference type="GO" id="GO:0055085">
    <property type="term" value="P:transmembrane transport"/>
    <property type="evidence" value="ECO:0007669"/>
    <property type="project" value="InterPro"/>
</dbReference>
<evidence type="ECO:0000256" key="9">
    <source>
        <dbReference type="ARBA" id="ARBA00022989"/>
    </source>
</evidence>
<proteinExistence type="inferred from homology"/>
<evidence type="ECO:0000256" key="5">
    <source>
        <dbReference type="ARBA" id="ARBA00022475"/>
    </source>
</evidence>
<evidence type="ECO:0000256" key="6">
    <source>
        <dbReference type="ARBA" id="ARBA00022692"/>
    </source>
</evidence>
<comment type="similarity">
    <text evidence="3">Belongs to the ABC transporter superfamily.</text>
</comment>
<evidence type="ECO:0000256" key="10">
    <source>
        <dbReference type="ARBA" id="ARBA00023136"/>
    </source>
</evidence>
<feature type="domain" description="ABC transmembrane type-1" evidence="14">
    <location>
        <begin position="76"/>
        <end position="265"/>
    </location>
</feature>
<keyword evidence="10 11" id="KW-0472">Membrane</keyword>
<dbReference type="Proteomes" id="UP000286931">
    <property type="component" value="Unassembled WGS sequence"/>
</dbReference>
<dbReference type="EMBL" id="BIFH01000013">
    <property type="protein sequence ID" value="GCD93059.1"/>
    <property type="molecule type" value="Genomic_DNA"/>
</dbReference>
<dbReference type="PROSITE" id="PS50928">
    <property type="entry name" value="ABC_TM1"/>
    <property type="match status" value="1"/>
</dbReference>
<keyword evidence="8 15" id="KW-0067">ATP-binding</keyword>
<dbReference type="RefSeq" id="WP_126635341.1">
    <property type="nucleotide sequence ID" value="NZ_BIFH01000013.1"/>
</dbReference>
<feature type="transmembrane region" description="Helical" evidence="11">
    <location>
        <begin position="15"/>
        <end position="37"/>
    </location>
</feature>
<evidence type="ECO:0000256" key="8">
    <source>
        <dbReference type="ARBA" id="ARBA00022840"/>
    </source>
</evidence>
<evidence type="ECO:0000256" key="3">
    <source>
        <dbReference type="ARBA" id="ARBA00005417"/>
    </source>
</evidence>
<feature type="compositionally biased region" description="Low complexity" evidence="12">
    <location>
        <begin position="289"/>
        <end position="301"/>
    </location>
</feature>
<comment type="similarity">
    <text evidence="11">Belongs to the binding-protein-dependent transport system permease family.</text>
</comment>
<name>A0A401YEP8_9ACTN</name>
<dbReference type="Gene3D" id="3.40.50.300">
    <property type="entry name" value="P-loop containing nucleotide triphosphate hydrolases"/>
    <property type="match status" value="1"/>
</dbReference>
<keyword evidence="7" id="KW-0547">Nucleotide-binding</keyword>
<gene>
    <name evidence="15" type="ORF">EHYA_00702</name>
</gene>
<organism evidence="15 16">
    <name type="scientific">Embleya hyalina</name>
    <dbReference type="NCBI Taxonomy" id="516124"/>
    <lineage>
        <taxon>Bacteria</taxon>
        <taxon>Bacillati</taxon>
        <taxon>Actinomycetota</taxon>
        <taxon>Actinomycetes</taxon>
        <taxon>Kitasatosporales</taxon>
        <taxon>Streptomycetaceae</taxon>
        <taxon>Embleya</taxon>
    </lineage>
</organism>
<dbReference type="Pfam" id="PF08352">
    <property type="entry name" value="oligo_HPY"/>
    <property type="match status" value="1"/>
</dbReference>
<feature type="transmembrane region" description="Helical" evidence="11">
    <location>
        <begin position="199"/>
        <end position="222"/>
    </location>
</feature>
<dbReference type="AlphaFoldDB" id="A0A401YEP8"/>
<dbReference type="InterPro" id="IPR013563">
    <property type="entry name" value="Oligopep_ABC_C"/>
</dbReference>
<dbReference type="SUPFAM" id="SSF52540">
    <property type="entry name" value="P-loop containing nucleoside triphosphate hydrolases"/>
    <property type="match status" value="1"/>
</dbReference>
<evidence type="ECO:0000259" key="14">
    <source>
        <dbReference type="PROSITE" id="PS50928"/>
    </source>
</evidence>
<dbReference type="FunFam" id="3.40.50.300:FF:000016">
    <property type="entry name" value="Oligopeptide ABC transporter ATP-binding component"/>
    <property type="match status" value="1"/>
</dbReference>
<dbReference type="InterPro" id="IPR035906">
    <property type="entry name" value="MetI-like_sf"/>
</dbReference>
<feature type="region of interest" description="Disordered" evidence="12">
    <location>
        <begin position="272"/>
        <end position="312"/>
    </location>
</feature>
<accession>A0A401YEP8</accession>
<comment type="caution">
    <text evidence="15">The sequence shown here is derived from an EMBL/GenBank/DDBJ whole genome shotgun (WGS) entry which is preliminary data.</text>
</comment>
<keyword evidence="16" id="KW-1185">Reference proteome</keyword>
<evidence type="ECO:0000313" key="16">
    <source>
        <dbReference type="Proteomes" id="UP000286931"/>
    </source>
</evidence>
<evidence type="ECO:0000259" key="13">
    <source>
        <dbReference type="PROSITE" id="PS50893"/>
    </source>
</evidence>
<dbReference type="PANTHER" id="PTHR43297">
    <property type="entry name" value="OLIGOPEPTIDE TRANSPORT ATP-BINDING PROTEIN APPD"/>
    <property type="match status" value="1"/>
</dbReference>
<dbReference type="InterPro" id="IPR000515">
    <property type="entry name" value="MetI-like"/>
</dbReference>
<dbReference type="GO" id="GO:0005886">
    <property type="term" value="C:plasma membrane"/>
    <property type="evidence" value="ECO:0007669"/>
    <property type="project" value="UniProtKB-SubCell"/>
</dbReference>
<reference evidence="15 16" key="1">
    <citation type="submission" date="2018-12" db="EMBL/GenBank/DDBJ databases">
        <title>Draft genome sequence of Embleya hyalina NBRC 13850T.</title>
        <authorList>
            <person name="Komaki H."/>
            <person name="Hosoyama A."/>
            <person name="Kimura A."/>
            <person name="Ichikawa N."/>
            <person name="Tamura T."/>
        </authorList>
    </citation>
    <scope>NUCLEOTIDE SEQUENCE [LARGE SCALE GENOMIC DNA]</scope>
    <source>
        <strain evidence="15 16">NBRC 13850</strain>
    </source>
</reference>
<feature type="domain" description="ABC transporter" evidence="13">
    <location>
        <begin position="315"/>
        <end position="556"/>
    </location>
</feature>
<dbReference type="PANTHER" id="PTHR43297:SF2">
    <property type="entry name" value="DIPEPTIDE TRANSPORT ATP-BINDING PROTEIN DPPD"/>
    <property type="match status" value="1"/>
</dbReference>
<evidence type="ECO:0000256" key="1">
    <source>
        <dbReference type="ARBA" id="ARBA00004141"/>
    </source>
</evidence>
<dbReference type="Gene3D" id="1.10.3720.10">
    <property type="entry name" value="MetI-like"/>
    <property type="match status" value="1"/>
</dbReference>
<keyword evidence="9 11" id="KW-1133">Transmembrane helix</keyword>
<keyword evidence="4 11" id="KW-0813">Transport</keyword>
<dbReference type="Pfam" id="PF00528">
    <property type="entry name" value="BPD_transp_1"/>
    <property type="match status" value="1"/>
</dbReference>
<dbReference type="SUPFAM" id="SSF161098">
    <property type="entry name" value="MetI-like"/>
    <property type="match status" value="1"/>
</dbReference>
<dbReference type="GO" id="GO:0016887">
    <property type="term" value="F:ATP hydrolysis activity"/>
    <property type="evidence" value="ECO:0007669"/>
    <property type="project" value="InterPro"/>
</dbReference>
<dbReference type="InterPro" id="IPR003439">
    <property type="entry name" value="ABC_transporter-like_ATP-bd"/>
</dbReference>
<dbReference type="Pfam" id="PF00005">
    <property type="entry name" value="ABC_tran"/>
    <property type="match status" value="1"/>
</dbReference>
<dbReference type="CDD" id="cd06261">
    <property type="entry name" value="TM_PBP2"/>
    <property type="match status" value="1"/>
</dbReference>
<dbReference type="OrthoDB" id="3327300at2"/>
<evidence type="ECO:0000256" key="11">
    <source>
        <dbReference type="RuleBase" id="RU363032"/>
    </source>
</evidence>
<dbReference type="InterPro" id="IPR050388">
    <property type="entry name" value="ABC_Ni/Peptide_Import"/>
</dbReference>
<evidence type="ECO:0000256" key="2">
    <source>
        <dbReference type="ARBA" id="ARBA00004202"/>
    </source>
</evidence>
<dbReference type="GO" id="GO:0005524">
    <property type="term" value="F:ATP binding"/>
    <property type="evidence" value="ECO:0007669"/>
    <property type="project" value="UniProtKB-KW"/>
</dbReference>
<dbReference type="CDD" id="cd03257">
    <property type="entry name" value="ABC_NikE_OppD_transporters"/>
    <property type="match status" value="1"/>
</dbReference>
<evidence type="ECO:0000256" key="4">
    <source>
        <dbReference type="ARBA" id="ARBA00022448"/>
    </source>
</evidence>
<dbReference type="PROSITE" id="PS50893">
    <property type="entry name" value="ABC_TRANSPORTER_2"/>
    <property type="match status" value="1"/>
</dbReference>
<sequence>MSFTQRLGRTLRTPLGVVAMFAVFALLVVAIIGPIFWQDTADRVDTTAIGQRGSAEHWFGTDALGRDIAARMLVATRLTLELTLFATVIGAVGGFVLGTLPTVLGARAARLVTALVNLLIAFPTLLFVLFLAVVFGVGTYGAVLAIGIGIVPTFARLVQNLAASVAGADYVSAARILGVGRFRLIVRHILPNIAEPISLFLLQTGAGVLLAFSGLSFLGMGVQAPDYDWGRLLNEQLNRVYTHPESAVGPAVAIVLTGLAFNLVGEVLSQAGGRRGLRPTPDRDRRALAPTPAGTTSVTAAGGAGADDGEPAPLLDVDRLRVTFPGGHVAVRDVSLSVAPGEAVGIVGESGSGKSLTALAVAGLVPYPARVTARSITFDGVDPTANTGLGTSLAMVFQDPMASLNPALTIGRQLSEVAEVHLGHNRTQAMKRAVDRLRAVRIPDPEHRSGMHPGEFSGGMRQRTMIAMGLMGEPRLVIADEPTTALDVTVQAQVLALLRDVRETSGAAVLMISHDIAVVSQVCERVVVMYAGRVVEELPTSDLVTGTAHPYTRALIGAVPDMRTDRRLPLVTIPGRPPAPGEDTSGCPFAPRCEFATDRCRTEEPVLRGTDTRRRVACWHPVTTPAEEKTKSP</sequence>
<feature type="transmembrane region" description="Helical" evidence="11">
    <location>
        <begin position="247"/>
        <end position="268"/>
    </location>
</feature>